<evidence type="ECO:0000256" key="1">
    <source>
        <dbReference type="ARBA" id="ARBA00005558"/>
    </source>
</evidence>
<dbReference type="InterPro" id="IPR028244">
    <property type="entry name" value="T6SS_Rhs_Vgr_dom"/>
</dbReference>
<evidence type="ECO:0000313" key="7">
    <source>
        <dbReference type="EMBL" id="ADJ61776.1"/>
    </source>
</evidence>
<feature type="domain" description="DUF2345" evidence="5">
    <location>
        <begin position="699"/>
        <end position="847"/>
    </location>
</feature>
<dbReference type="Gene3D" id="2.30.110.50">
    <property type="match status" value="1"/>
</dbReference>
<evidence type="ECO:0000313" key="8">
    <source>
        <dbReference type="Proteomes" id="UP000000329"/>
    </source>
</evidence>
<dbReference type="InterPro" id="IPR018769">
    <property type="entry name" value="VgrG2_DUF2345"/>
</dbReference>
<dbReference type="EMBL" id="CP002039">
    <property type="protein sequence ID" value="ADJ61776.1"/>
    <property type="molecule type" value="Genomic_DNA"/>
</dbReference>
<dbReference type="Pfam" id="PF10106">
    <property type="entry name" value="DUF2345"/>
    <property type="match status" value="1"/>
</dbReference>
<dbReference type="NCBIfam" id="TIGR01646">
    <property type="entry name" value="vgr_GE"/>
    <property type="match status" value="1"/>
</dbReference>
<dbReference type="eggNOG" id="COG4253">
    <property type="taxonomic scope" value="Bacteria"/>
</dbReference>
<dbReference type="GeneID" id="29391724"/>
<feature type="compositionally biased region" description="Basic and acidic residues" evidence="3">
    <location>
        <begin position="597"/>
        <end position="617"/>
    </location>
</feature>
<dbReference type="RefSeq" id="WP_013232298.1">
    <property type="nucleotide sequence ID" value="NC_014323.1"/>
</dbReference>
<gene>
    <name evidence="7" type="ordered locus">Hsero_0250</name>
</gene>
<protein>
    <submittedName>
        <fullName evidence="7">VGR-related protein</fullName>
    </submittedName>
</protein>
<dbReference type="Pfam" id="PF05954">
    <property type="entry name" value="Phage_GPD"/>
    <property type="match status" value="1"/>
</dbReference>
<dbReference type="STRING" id="757424.Hsero_0250"/>
<dbReference type="Pfam" id="PF04717">
    <property type="entry name" value="Phage_base_V"/>
    <property type="match status" value="1"/>
</dbReference>
<organism evidence="7 8">
    <name type="scientific">Herbaspirillum seropedicae (strain SmR1)</name>
    <dbReference type="NCBI Taxonomy" id="757424"/>
    <lineage>
        <taxon>Bacteria</taxon>
        <taxon>Pseudomonadati</taxon>
        <taxon>Pseudomonadota</taxon>
        <taxon>Betaproteobacteria</taxon>
        <taxon>Burkholderiales</taxon>
        <taxon>Oxalobacteraceae</taxon>
        <taxon>Herbaspirillum</taxon>
    </lineage>
</organism>
<accession>D8IV57</accession>
<dbReference type="InterPro" id="IPR006533">
    <property type="entry name" value="T6SS_Vgr_RhsGE"/>
</dbReference>
<dbReference type="KEGG" id="hse:Hsero_0250"/>
<dbReference type="SUPFAM" id="SSF69255">
    <property type="entry name" value="gp5 N-terminal domain-like"/>
    <property type="match status" value="1"/>
</dbReference>
<feature type="region of interest" description="Disordered" evidence="3">
    <location>
        <begin position="587"/>
        <end position="617"/>
    </location>
</feature>
<dbReference type="Gene3D" id="3.55.50.10">
    <property type="entry name" value="Baseplate protein-like domains"/>
    <property type="match status" value="1"/>
</dbReference>
<dbReference type="Proteomes" id="UP000000329">
    <property type="component" value="Chromosome"/>
</dbReference>
<name>D8IV57_HERSS</name>
<feature type="domain" description="Gp5/Type VI secretion system Vgr protein OB-fold" evidence="4">
    <location>
        <begin position="482"/>
        <end position="531"/>
    </location>
</feature>
<dbReference type="InterPro" id="IPR006531">
    <property type="entry name" value="Gp5/Vgr_OB"/>
</dbReference>
<dbReference type="Pfam" id="PF13296">
    <property type="entry name" value="T6SS_Vgr"/>
    <property type="match status" value="1"/>
</dbReference>
<feature type="compositionally biased region" description="Pro residues" evidence="3">
    <location>
        <begin position="848"/>
        <end position="859"/>
    </location>
</feature>
<feature type="coiled-coil region" evidence="2">
    <location>
        <begin position="644"/>
        <end position="671"/>
    </location>
</feature>
<feature type="region of interest" description="Disordered" evidence="3">
    <location>
        <begin position="845"/>
        <end position="865"/>
    </location>
</feature>
<dbReference type="OrthoDB" id="1907165at2"/>
<dbReference type="HOGENOM" id="CLU_004121_1_3_4"/>
<proteinExistence type="inferred from homology"/>
<dbReference type="Gene3D" id="4.10.220.110">
    <property type="match status" value="1"/>
</dbReference>
<reference evidence="7 8" key="1">
    <citation type="submission" date="2010-04" db="EMBL/GenBank/DDBJ databases">
        <title>The genome of Herbaspirillum seropedicae SmR1, an endophytic, nitrogen-fixing, plant-growth promoting beta-Proteobacteria.</title>
        <authorList>
            <person name="Pedrosa F.O."/>
            <person name="Monteiro R.A."/>
            <person name="Wassem R."/>
            <person name="Cruz L.M."/>
            <person name="Ayub R.A."/>
            <person name="Colauto N.B."/>
            <person name="Fernandez M.A."/>
            <person name="Fungaro M.H.P."/>
            <person name="Grisard E.C."/>
            <person name="Hungria M."/>
            <person name="Madeira H.M.F."/>
            <person name="Nodari R.O."/>
            <person name="Osaku C.A."/>
            <person name="Petzl-Erler M.L."/>
            <person name="Terenzi H."/>
            <person name="Vieira L.G.E."/>
            <person name="Almeida M.I.M."/>
            <person name="Alves L.R."/>
            <person name="Arantes O.M.N."/>
            <person name="Balsanelli E."/>
            <person name="Barcellos F.G."/>
            <person name="Baura V.A."/>
            <person name="Binde D.R."/>
            <person name="Campo R.J."/>
            <person name="Chubatsu L.S."/>
            <person name="Chueire L.M.O."/>
            <person name="Ciferri R.R."/>
            <person name="Correa L.C."/>
            <person name="da Conceicao Silva J.L."/>
            <person name="Dabul A.N.G."/>
            <person name="Dambros B.P."/>
            <person name="Faoro H."/>
            <person name="Favetti A."/>
            <person name="Friedermann G."/>
            <person name="Furlaneto M.C."/>
            <person name="Gasques L.S."/>
            <person name="Gimenes C.C.T."/>
            <person name="Gioppo N.M.R."/>
            <person name="Glienke-Blanco C."/>
            <person name="Godoy L.P."/>
            <person name="Guerra M.P."/>
            <person name="Karp S."/>
            <person name="Kava-Cordeiro V."/>
            <person name="Margarido V.P."/>
            <person name="Mathioni S.M."/>
            <person name="Menck-Soares M.A."/>
            <person name="Murace N.K."/>
            <person name="Nicolas M.F."/>
            <person name="Oliveira C.E.C."/>
            <person name="Pagnan N.A.B."/>
            <person name="Pamphile J.A."/>
            <person name="Patussi E.V."/>
            <person name="Pereira L.F.P."/>
            <person name="Pereira-Ferrari L."/>
            <person name="Pinto F.G.S."/>
            <person name="Precoma C."/>
            <person name="Prioli A.J."/>
            <person name="Prioli S.M.A.P."/>
            <person name="Raittz R.T."/>
            <person name="Ramos H.J.O."/>
            <person name="Ribeiro E.M.S.F."/>
            <person name="Rigo L.U."/>
            <person name="Rocha C.L.M.S.C."/>
            <person name="Rocha S.N."/>
            <person name="Santos K."/>
            <person name="Satori D."/>
            <person name="Silva A.G."/>
            <person name="Simao R.C.G."/>
            <person name="Soares M.A.M."/>
            <person name="Souza E.M."/>
            <person name="Steffens M.B.R."/>
            <person name="Steindel M."/>
            <person name="Tadra-Sfeir M.Z."/>
            <person name="Takahashi E.K."/>
            <person name="Torres R.A."/>
            <person name="Valle J.S."/>
            <person name="Vernal J.I."/>
            <person name="Vilas-Boas L.A."/>
            <person name="Watanabe M.A.E."/>
            <person name="Weiss V.A."/>
            <person name="Yates M.A."/>
            <person name="Souza E.M."/>
        </authorList>
    </citation>
    <scope>NUCLEOTIDE SEQUENCE [LARGE SCALE GENOMIC DNA]</scope>
    <source>
        <strain evidence="7 8">SmR1</strain>
    </source>
</reference>
<dbReference type="Gene3D" id="2.40.50.230">
    <property type="entry name" value="Gp5 N-terminal domain"/>
    <property type="match status" value="1"/>
</dbReference>
<evidence type="ECO:0000256" key="2">
    <source>
        <dbReference type="SAM" id="Coils"/>
    </source>
</evidence>
<evidence type="ECO:0000259" key="6">
    <source>
        <dbReference type="Pfam" id="PF13296"/>
    </source>
</evidence>
<dbReference type="NCBIfam" id="TIGR03361">
    <property type="entry name" value="VI_Rhs_Vgr"/>
    <property type="match status" value="1"/>
</dbReference>
<dbReference type="SUPFAM" id="SSF69279">
    <property type="entry name" value="Phage tail proteins"/>
    <property type="match status" value="2"/>
</dbReference>
<keyword evidence="2" id="KW-0175">Coiled coil</keyword>
<evidence type="ECO:0000259" key="4">
    <source>
        <dbReference type="Pfam" id="PF04717"/>
    </source>
</evidence>
<dbReference type="InterPro" id="IPR017847">
    <property type="entry name" value="T6SS_RhsGE_Vgr_subset"/>
</dbReference>
<feature type="domain" description="Putative type VI secretion system Rhs element associated Vgr" evidence="6">
    <location>
        <begin position="558"/>
        <end position="665"/>
    </location>
</feature>
<sequence length="966" mass="106220">MTDHFATITAAFASAILSQNLRPIRLRWGPQEQRFEQSLLLQRVDIQETLLEGMQVQLTCVSTDPDLPLHTLLGQPLGVEMVTDRGRLHHTNGLITDACAGHADGALRVYQLTMRDALSIMEGRVNTRIFRRLSVPSILEILLSEWRQRSSTLAAAFKFDLDGLDDTRYPAREISHQFNESDAHFIRRLCRREGIAWYVASGQQADETAIATHADIPIHTLVFCDQPALLPRAAAGTVRYHRDGATEERDAISAWSRQRSLVPGSVWRRSWDYKAVRAEEASSHSIVDQGDAGYKLANILRDGLIEAPHAADSQNDHLRLADTRMLAHEARSESFDASGTVRDLAVGHWFLLDGHPDMRGQKPAQREFLVTSLQQQAENNFPTVLQDAIRRLAPASPWKNLAHSAADLRYRNQLTCRRRTAPLAPHYDPRLHLPPVHPITALVVGPSKEEVYCDELGRIKVQLQGLHPEDHAHAQGAGASGHEQDSAFVRVSSAWAGAGYGHDAVPRVGMEVLIDFLGGDPDKMFVAGVLHNGINLPARFSHSGSLPGNRFLSGIKTKEIGGARYNQLRLDDSPGQISTQLASEHQHSQLNLGYLTEPRHGGRGEDRGEGLEARTDGHGVMRAAKGVMITAQSQDRGRGRMLERAALLETLDNLQELAQRLSHDAARHHAEATDVAQLERIRAQLRAWDAGDVANGAVRAETPMVAVDAPAGVSITSQDTMVLGAAQHIDLVSRANTQLSAGRRLLMRAGEMLSAFAAKHMKLISGKGSIKIQAHEEHIDLSAARRILLEASEEIILQAPKISIRSRETTEVAGGGSFSRWNASAIEHGTSGEWRQQAAMHHVLGPANCPPPDIPPPPTYEELQQSSSLMVRLRSHARDGRLLAHQPYTLFKQGEQIAVGVTDAAGQLRIKDHQPGDDSYSVRLSNGYHFDLPVQEELGDLDHQLAASGYRSAETDSESRLRHAGA</sequence>
<comment type="similarity">
    <text evidence="1">Belongs to the VgrG protein family.</text>
</comment>
<dbReference type="InterPro" id="IPR037026">
    <property type="entry name" value="Vgr_OB-fold_dom_sf"/>
</dbReference>
<evidence type="ECO:0000259" key="5">
    <source>
        <dbReference type="Pfam" id="PF10106"/>
    </source>
</evidence>
<evidence type="ECO:0000256" key="3">
    <source>
        <dbReference type="SAM" id="MobiDB-lite"/>
    </source>
</evidence>
<dbReference type="eggNOG" id="COG3501">
    <property type="taxonomic scope" value="Bacteria"/>
</dbReference>
<keyword evidence="8" id="KW-1185">Reference proteome</keyword>
<dbReference type="AlphaFoldDB" id="D8IV57"/>